<reference evidence="1" key="1">
    <citation type="journal article" date="2014" name="Front. Microbiol.">
        <title>High frequency of phylogenetically diverse reductive dehalogenase-homologous genes in deep subseafloor sedimentary metagenomes.</title>
        <authorList>
            <person name="Kawai M."/>
            <person name="Futagami T."/>
            <person name="Toyoda A."/>
            <person name="Takaki Y."/>
            <person name="Nishi S."/>
            <person name="Hori S."/>
            <person name="Arai W."/>
            <person name="Tsubouchi T."/>
            <person name="Morono Y."/>
            <person name="Uchiyama I."/>
            <person name="Ito T."/>
            <person name="Fujiyama A."/>
            <person name="Inagaki F."/>
            <person name="Takami H."/>
        </authorList>
    </citation>
    <scope>NUCLEOTIDE SEQUENCE</scope>
    <source>
        <strain evidence="1">Expedition CK06-06</strain>
    </source>
</reference>
<dbReference type="EMBL" id="BARU01035110">
    <property type="protein sequence ID" value="GAH71319.1"/>
    <property type="molecule type" value="Genomic_DNA"/>
</dbReference>
<comment type="caution">
    <text evidence="1">The sequence shown here is derived from an EMBL/GenBank/DDBJ whole genome shotgun (WGS) entry which is preliminary data.</text>
</comment>
<evidence type="ECO:0000313" key="1">
    <source>
        <dbReference type="EMBL" id="GAH71319.1"/>
    </source>
</evidence>
<protein>
    <submittedName>
        <fullName evidence="1">Uncharacterized protein</fullName>
    </submittedName>
</protein>
<dbReference type="AlphaFoldDB" id="X1IYZ8"/>
<accession>X1IYZ8</accession>
<organism evidence="1">
    <name type="scientific">marine sediment metagenome</name>
    <dbReference type="NCBI Taxonomy" id="412755"/>
    <lineage>
        <taxon>unclassified sequences</taxon>
        <taxon>metagenomes</taxon>
        <taxon>ecological metagenomes</taxon>
    </lineage>
</organism>
<sequence length="89" mass="10581">MVQEDSKIDYDKRIKGVKIHLEGFNMEELKDIIGYIRSVEAFRPTRLVWVKMEDPDMSLEEAKRLLLDLWPEPEGPPFTATFKREKTER</sequence>
<name>X1IYZ8_9ZZZZ</name>
<gene>
    <name evidence="1" type="ORF">S03H2_55006</name>
</gene>
<proteinExistence type="predicted"/>